<evidence type="ECO:0000256" key="1">
    <source>
        <dbReference type="SAM" id="MobiDB-lite"/>
    </source>
</evidence>
<sequence>MNGYPEGSLEHNVPFIVASGLNATANELPLPEQLRDNAILIKSELPPLESKEADVLEAYFEEVDKKSYSWKGVAKDEPYRFRIRTIGRSLRLPPRKASLPETDEKPDTSSVLHSPFSPLSPASSLYHDGLIDEHWIQKHQELVPSIVLSFCSLTSDPNTMILQDNKLKTDLNTFKTALMRSGYKTRLAIILMGENSHGPMAISEGLNERLEAIRRGAALDPKSIFYIPPQDSPTDLTSVMDNILGVLYNTSVEYYRDLGRHARKKRARGIAPPPTVPPTSGTSRNLTLPDWNFRYDFKAGVLAEFRQEADAAMRSFEQAYEILLGQDVLDIIPSWSPRWNDARLLADIISIRCLRLHFWMGHTSMAVRRWQLHRDRISDFVDRRGKGTNCYGWHAWEARWATIMATLIETLEIPGLVPPSATLYLQPEKSLLGDRLQPWELLHHTGYWHRIAARHLVIRRKFAHIISDEDRVEPDPAVAGKKTFSYDTYLCPEPHEEYPLDGTGANHSKLIIDALTLARQQFEARDQKRFCAEIALECATEYVNTRSWNEAITTLQPLWEDLSFRGEHWTDVAEDLCWLMRRAGAETGRADLVITADWELMNKKFTRRPQWPYDLRKSLDGMSVDEKPVLSLKEGAVGSFVSASFVFRNKESKAGQTCTAQLSITSFAFADATPVVLHSIRIESKGALKPIVLEHGPSQDDTGGKLVILPISLTEQFSENSDDDLPLLLRGTSDLTLKPGQTRVFELTIPLRESGDAEITSLTLGYRSEAFDLDYSMSLSGANQAGGWKVSGSEKAKHSRLGAHVLHIQPKPPKLEVKLVDVRDQYYANETIELQVELRNAEDEAASVKLDVQLVGKDIPSFKLRLAGDEKPAEEAEDGFKLLNQPIGSIPSSESYSTVLVIDPAEAPTVYEIQIRALYHLESDPATPIMQVLPVTLNIVNAFEANYDLVPRLHPDPWPSLFDPDGVQEATDKEHSGTVSAKGFAQKWCLKCHYASFASQDLQVMGMEAKVLSSIGGARCHVVQGSLVPEGGITIGPKTMHDASFDLVAQKISLDDRSPVSLELAFVIHWRRGDVKSEDTVNTTTMPVGKYLVLGTEPRVLATVARAEPGTESWAPGVTWLSVTIENPSSHFLTFGLSMEPSDEFAFSGAKQTTVHLLPMARRKVTYRLVPMKGGWVRPGLVVRDKYFQKVLRIIPTEGMRIDKEGLLIWMPGEEDRGETDADSAEGEEDVRDP</sequence>
<reference evidence="4" key="1">
    <citation type="submission" date="2022-10" db="EMBL/GenBank/DDBJ databases">
        <title>Determination and structural analysis of whole genome sequence of Sarocladium strictum F4-1.</title>
        <authorList>
            <person name="Hu L."/>
            <person name="Jiang Y."/>
        </authorList>
    </citation>
    <scope>NUCLEOTIDE SEQUENCE</scope>
    <source>
        <strain evidence="4">F4-1</strain>
    </source>
</reference>
<feature type="domain" description="Gryzun putative trafficking through Golgi" evidence="2">
    <location>
        <begin position="631"/>
        <end position="1212"/>
    </location>
</feature>
<name>A0AA39L5Z2_SARSR</name>
<dbReference type="PANTHER" id="PTHR14374:SF0">
    <property type="entry name" value="TRAFFICKING PROTEIN PARTICLE COMPLEX SUBUNIT 11"/>
    <property type="match status" value="1"/>
</dbReference>
<dbReference type="InterPro" id="IPR021773">
    <property type="entry name" value="TPC11"/>
</dbReference>
<dbReference type="Pfam" id="PF11817">
    <property type="entry name" value="Foie-gras_1"/>
    <property type="match status" value="1"/>
</dbReference>
<evidence type="ECO:0000313" key="4">
    <source>
        <dbReference type="EMBL" id="KAK0385413.1"/>
    </source>
</evidence>
<dbReference type="EMBL" id="JAPDFR010000007">
    <property type="protein sequence ID" value="KAK0385413.1"/>
    <property type="molecule type" value="Genomic_DNA"/>
</dbReference>
<comment type="caution">
    <text evidence="4">The sequence shown here is derived from an EMBL/GenBank/DDBJ whole genome shotgun (WGS) entry which is preliminary data.</text>
</comment>
<feature type="compositionally biased region" description="Acidic residues" evidence="1">
    <location>
        <begin position="1216"/>
        <end position="1234"/>
    </location>
</feature>
<feature type="region of interest" description="Disordered" evidence="1">
    <location>
        <begin position="1213"/>
        <end position="1234"/>
    </location>
</feature>
<feature type="domain" description="Trafficking protein particle complex subunit 11" evidence="3">
    <location>
        <begin position="338"/>
        <end position="602"/>
    </location>
</feature>
<evidence type="ECO:0000313" key="5">
    <source>
        <dbReference type="Proteomes" id="UP001175261"/>
    </source>
</evidence>
<accession>A0AA39L5Z2</accession>
<dbReference type="Proteomes" id="UP001175261">
    <property type="component" value="Unassembled WGS sequence"/>
</dbReference>
<evidence type="ECO:0000259" key="2">
    <source>
        <dbReference type="Pfam" id="PF07919"/>
    </source>
</evidence>
<dbReference type="PANTHER" id="PTHR14374">
    <property type="entry name" value="FOIE GRAS"/>
    <property type="match status" value="1"/>
</dbReference>
<dbReference type="AlphaFoldDB" id="A0AA39L5Z2"/>
<protein>
    <submittedName>
        <fullName evidence="4">Uncharacterized protein</fullName>
    </submittedName>
</protein>
<keyword evidence="5" id="KW-1185">Reference proteome</keyword>
<organism evidence="4 5">
    <name type="scientific">Sarocladium strictum</name>
    <name type="common">Black bundle disease fungus</name>
    <name type="synonym">Acremonium strictum</name>
    <dbReference type="NCBI Taxonomy" id="5046"/>
    <lineage>
        <taxon>Eukaryota</taxon>
        <taxon>Fungi</taxon>
        <taxon>Dikarya</taxon>
        <taxon>Ascomycota</taxon>
        <taxon>Pezizomycotina</taxon>
        <taxon>Sordariomycetes</taxon>
        <taxon>Hypocreomycetidae</taxon>
        <taxon>Hypocreales</taxon>
        <taxon>Sarocladiaceae</taxon>
        <taxon>Sarocladium</taxon>
    </lineage>
</organism>
<feature type="region of interest" description="Disordered" evidence="1">
    <location>
        <begin position="93"/>
        <end position="116"/>
    </location>
</feature>
<evidence type="ECO:0000259" key="3">
    <source>
        <dbReference type="Pfam" id="PF11817"/>
    </source>
</evidence>
<dbReference type="InterPro" id="IPR012880">
    <property type="entry name" value="Gryzun"/>
</dbReference>
<dbReference type="Pfam" id="PF07919">
    <property type="entry name" value="Gryzun"/>
    <property type="match status" value="1"/>
</dbReference>
<gene>
    <name evidence="4" type="ORF">NLU13_7889</name>
</gene>
<proteinExistence type="predicted"/>